<dbReference type="SUPFAM" id="SSF47954">
    <property type="entry name" value="Cyclin-like"/>
    <property type="match status" value="1"/>
</dbReference>
<evidence type="ECO:0000313" key="3">
    <source>
        <dbReference type="Proteomes" id="UP000070549"/>
    </source>
</evidence>
<dbReference type="AlphaFoldDB" id="A0A133VH48"/>
<dbReference type="CDD" id="cd00043">
    <property type="entry name" value="CYCLIN_SF"/>
    <property type="match status" value="1"/>
</dbReference>
<evidence type="ECO:0000313" key="2">
    <source>
        <dbReference type="EMBL" id="KXB05759.1"/>
    </source>
</evidence>
<reference evidence="2 3" key="1">
    <citation type="journal article" date="2016" name="Sci. Rep.">
        <title>Metabolic traits of an uncultured archaeal lineage -MSBL1- from brine pools of the Red Sea.</title>
        <authorList>
            <person name="Mwirichia R."/>
            <person name="Alam I."/>
            <person name="Rashid M."/>
            <person name="Vinu M."/>
            <person name="Ba-Alawi W."/>
            <person name="Anthony Kamau A."/>
            <person name="Kamanda Ngugi D."/>
            <person name="Goker M."/>
            <person name="Klenk H.P."/>
            <person name="Bajic V."/>
            <person name="Stingl U."/>
        </authorList>
    </citation>
    <scope>NUCLEOTIDE SEQUENCE [LARGE SCALE GENOMIC DNA]</scope>
    <source>
        <strain evidence="2">SCGC-AAA382A03</strain>
    </source>
</reference>
<dbReference type="Gene3D" id="1.10.472.10">
    <property type="entry name" value="Cyclin-like"/>
    <property type="match status" value="1"/>
</dbReference>
<dbReference type="Proteomes" id="UP000070549">
    <property type="component" value="Unassembled WGS sequence"/>
</dbReference>
<gene>
    <name evidence="2" type="ORF">AKJ49_00135</name>
</gene>
<feature type="domain" description="Helix-turn-helix type 11" evidence="1">
    <location>
        <begin position="81"/>
        <end position="116"/>
    </location>
</feature>
<dbReference type="InterPro" id="IPR036915">
    <property type="entry name" value="Cyclin-like_sf"/>
</dbReference>
<organism evidence="2 3">
    <name type="scientific">candidate division MSBL1 archaeon SCGC-AAA382A03</name>
    <dbReference type="NCBI Taxonomy" id="1698278"/>
    <lineage>
        <taxon>Archaea</taxon>
        <taxon>Methanobacteriati</taxon>
        <taxon>Methanobacteriota</taxon>
        <taxon>candidate division MSBL1</taxon>
    </lineage>
</organism>
<name>A0A133VH48_9EURY</name>
<proteinExistence type="predicted"/>
<dbReference type="InterPro" id="IPR013196">
    <property type="entry name" value="HTH_11"/>
</dbReference>
<accession>A0A133VH48</accession>
<sequence length="138" mass="16304">MGFKNREKDYSEKKHKARSRFFNENILENLCERFELSEETKHASILIFRLFLGLGKGLSSSQKRSFSGAAVWHAARILDGKTLSKEELAEELNVSSRTLARRLRELNEDEDSEIIIEYVKERLMRWNKKREEKLENLL</sequence>
<dbReference type="EMBL" id="LHYC01000002">
    <property type="protein sequence ID" value="KXB05759.1"/>
    <property type="molecule type" value="Genomic_DNA"/>
</dbReference>
<keyword evidence="3" id="KW-1185">Reference proteome</keyword>
<protein>
    <recommendedName>
        <fullName evidence="1">Helix-turn-helix type 11 domain-containing protein</fullName>
    </recommendedName>
</protein>
<dbReference type="Pfam" id="PF08279">
    <property type="entry name" value="HTH_11"/>
    <property type="match status" value="1"/>
</dbReference>
<comment type="caution">
    <text evidence="2">The sequence shown here is derived from an EMBL/GenBank/DDBJ whole genome shotgun (WGS) entry which is preliminary data.</text>
</comment>
<evidence type="ECO:0000259" key="1">
    <source>
        <dbReference type="Pfam" id="PF08279"/>
    </source>
</evidence>